<dbReference type="RefSeq" id="WP_176993714.1">
    <property type="nucleotide sequence ID" value="NZ_FNDJ01000031.1"/>
</dbReference>
<evidence type="ECO:0000313" key="3">
    <source>
        <dbReference type="Proteomes" id="UP000199202"/>
    </source>
</evidence>
<gene>
    <name evidence="2" type="ORF">SAMN05421869_13152</name>
</gene>
<organism evidence="2 3">
    <name type="scientific">Nonomuraea jiangxiensis</name>
    <dbReference type="NCBI Taxonomy" id="633440"/>
    <lineage>
        <taxon>Bacteria</taxon>
        <taxon>Bacillati</taxon>
        <taxon>Actinomycetota</taxon>
        <taxon>Actinomycetes</taxon>
        <taxon>Streptosporangiales</taxon>
        <taxon>Streptosporangiaceae</taxon>
        <taxon>Nonomuraea</taxon>
    </lineage>
</organism>
<feature type="compositionally biased region" description="Basic residues" evidence="1">
    <location>
        <begin position="47"/>
        <end position="56"/>
    </location>
</feature>
<protein>
    <submittedName>
        <fullName evidence="2">Uncharacterized protein</fullName>
    </submittedName>
</protein>
<dbReference type="STRING" id="633440.SAMN05421869_13152"/>
<evidence type="ECO:0000313" key="2">
    <source>
        <dbReference type="EMBL" id="SDL82094.1"/>
    </source>
</evidence>
<dbReference type="AlphaFoldDB" id="A0A1G9N6R5"/>
<feature type="compositionally biased region" description="Acidic residues" evidence="1">
    <location>
        <begin position="30"/>
        <end position="41"/>
    </location>
</feature>
<dbReference type="Proteomes" id="UP000199202">
    <property type="component" value="Unassembled WGS sequence"/>
</dbReference>
<dbReference type="EMBL" id="FNDJ01000031">
    <property type="protein sequence ID" value="SDL82094.1"/>
    <property type="molecule type" value="Genomic_DNA"/>
</dbReference>
<sequence length="56" mass="6503">MTEDRDTAVRTDFSGVSPTSLPGDTHWYDLPDDDLDPELDEPASAPRRPRWRWWSS</sequence>
<reference evidence="2 3" key="1">
    <citation type="submission" date="2016-10" db="EMBL/GenBank/DDBJ databases">
        <authorList>
            <person name="de Groot N.N."/>
        </authorList>
    </citation>
    <scope>NUCLEOTIDE SEQUENCE [LARGE SCALE GENOMIC DNA]</scope>
    <source>
        <strain evidence="2 3">CGMCC 4.6533</strain>
    </source>
</reference>
<name>A0A1G9N6R5_9ACTN</name>
<feature type="region of interest" description="Disordered" evidence="1">
    <location>
        <begin position="1"/>
        <end position="56"/>
    </location>
</feature>
<keyword evidence="3" id="KW-1185">Reference proteome</keyword>
<evidence type="ECO:0000256" key="1">
    <source>
        <dbReference type="SAM" id="MobiDB-lite"/>
    </source>
</evidence>
<accession>A0A1G9N6R5</accession>
<proteinExistence type="predicted"/>